<name>A0A8J5S6I2_ZIZPA</name>
<dbReference type="EMBL" id="JAAALK010000286">
    <property type="protein sequence ID" value="KAG8061407.1"/>
    <property type="molecule type" value="Genomic_DNA"/>
</dbReference>
<evidence type="ECO:0000313" key="2">
    <source>
        <dbReference type="Proteomes" id="UP000729402"/>
    </source>
</evidence>
<evidence type="ECO:0000313" key="1">
    <source>
        <dbReference type="EMBL" id="KAG8061407.1"/>
    </source>
</evidence>
<keyword evidence="2" id="KW-1185">Reference proteome</keyword>
<reference evidence="1" key="1">
    <citation type="journal article" date="2021" name="bioRxiv">
        <title>Whole Genome Assembly and Annotation of Northern Wild Rice, Zizania palustris L., Supports a Whole Genome Duplication in the Zizania Genus.</title>
        <authorList>
            <person name="Haas M."/>
            <person name="Kono T."/>
            <person name="Macchietto M."/>
            <person name="Millas R."/>
            <person name="McGilp L."/>
            <person name="Shao M."/>
            <person name="Duquette J."/>
            <person name="Hirsch C.N."/>
            <person name="Kimball J."/>
        </authorList>
    </citation>
    <scope>NUCLEOTIDE SEQUENCE</scope>
    <source>
        <tissue evidence="1">Fresh leaf tissue</tissue>
    </source>
</reference>
<dbReference type="AlphaFoldDB" id="A0A8J5S6I2"/>
<reference evidence="1" key="2">
    <citation type="submission" date="2021-02" db="EMBL/GenBank/DDBJ databases">
        <authorList>
            <person name="Kimball J.A."/>
            <person name="Haas M.W."/>
            <person name="Macchietto M."/>
            <person name="Kono T."/>
            <person name="Duquette J."/>
            <person name="Shao M."/>
        </authorList>
    </citation>
    <scope>NUCLEOTIDE SEQUENCE</scope>
    <source>
        <tissue evidence="1">Fresh leaf tissue</tissue>
    </source>
</reference>
<dbReference type="Proteomes" id="UP000729402">
    <property type="component" value="Unassembled WGS sequence"/>
</dbReference>
<accession>A0A8J5S6I2</accession>
<sequence>MECLEKVEAHAGSGPWSLDLRLGCWICASVAGSTLQPPDLCLSHRIHASTARSAQLPCQDHMPPSGPCPTQLFCVGLGL</sequence>
<proteinExistence type="predicted"/>
<protein>
    <submittedName>
        <fullName evidence="1">Uncharacterized protein</fullName>
    </submittedName>
</protein>
<gene>
    <name evidence="1" type="ORF">GUJ93_ZPchr0003g17055</name>
</gene>
<comment type="caution">
    <text evidence="1">The sequence shown here is derived from an EMBL/GenBank/DDBJ whole genome shotgun (WGS) entry which is preliminary data.</text>
</comment>
<organism evidence="1 2">
    <name type="scientific">Zizania palustris</name>
    <name type="common">Northern wild rice</name>
    <dbReference type="NCBI Taxonomy" id="103762"/>
    <lineage>
        <taxon>Eukaryota</taxon>
        <taxon>Viridiplantae</taxon>
        <taxon>Streptophyta</taxon>
        <taxon>Embryophyta</taxon>
        <taxon>Tracheophyta</taxon>
        <taxon>Spermatophyta</taxon>
        <taxon>Magnoliopsida</taxon>
        <taxon>Liliopsida</taxon>
        <taxon>Poales</taxon>
        <taxon>Poaceae</taxon>
        <taxon>BOP clade</taxon>
        <taxon>Oryzoideae</taxon>
        <taxon>Oryzeae</taxon>
        <taxon>Zizaniinae</taxon>
        <taxon>Zizania</taxon>
    </lineage>
</organism>